<reference evidence="9 10" key="1">
    <citation type="journal article" date="2022" name="Gigascience">
        <title>A chromosome-level genome assembly and annotation of the desert horned lizard, Phrynosoma platyrhinos, provides insight into chromosomal rearrangements among reptiles.</title>
        <authorList>
            <person name="Koochekian N."/>
            <person name="Ascanio A."/>
            <person name="Farleigh K."/>
            <person name="Card D.C."/>
            <person name="Schield D.R."/>
            <person name="Castoe T.A."/>
            <person name="Jezkova T."/>
        </authorList>
    </citation>
    <scope>NUCLEOTIDE SEQUENCE [LARGE SCALE GENOMIC DNA]</scope>
    <source>
        <strain evidence="9">NK-2021</strain>
    </source>
</reference>
<evidence type="ECO:0000256" key="3">
    <source>
        <dbReference type="ARBA" id="ARBA00022630"/>
    </source>
</evidence>
<dbReference type="PANTHER" id="PTHR22749:SF6">
    <property type="entry name" value="RIBOFLAVIN KINASE"/>
    <property type="match status" value="1"/>
</dbReference>
<keyword evidence="10" id="KW-1185">Reference proteome</keyword>
<keyword evidence="4" id="KW-0288">FMN</keyword>
<keyword evidence="5" id="KW-0808">Transferase</keyword>
<proteinExistence type="predicted"/>
<name>A0ABQ7TFT5_PHRPL</name>
<dbReference type="Pfam" id="PF01687">
    <property type="entry name" value="Flavokinase"/>
    <property type="match status" value="1"/>
</dbReference>
<evidence type="ECO:0000256" key="5">
    <source>
        <dbReference type="ARBA" id="ARBA00022679"/>
    </source>
</evidence>
<evidence type="ECO:0000256" key="1">
    <source>
        <dbReference type="ARBA" id="ARBA00005201"/>
    </source>
</evidence>
<dbReference type="Proteomes" id="UP000826234">
    <property type="component" value="Unassembled WGS sequence"/>
</dbReference>
<evidence type="ECO:0000259" key="8">
    <source>
        <dbReference type="SMART" id="SM00904"/>
    </source>
</evidence>
<evidence type="ECO:0000256" key="6">
    <source>
        <dbReference type="ARBA" id="ARBA00022741"/>
    </source>
</evidence>
<keyword evidence="6" id="KW-0547">Nucleotide-binding</keyword>
<feature type="domain" description="Riboflavin kinase" evidence="8">
    <location>
        <begin position="5"/>
        <end position="110"/>
    </location>
</feature>
<accession>A0ABQ7TFT5</accession>
<keyword evidence="3" id="KW-0285">Flavoprotein</keyword>
<dbReference type="PANTHER" id="PTHR22749">
    <property type="entry name" value="RIBOFLAVIN KINASE/FMN ADENYLYLTRANSFERASE"/>
    <property type="match status" value="1"/>
</dbReference>
<protein>
    <recommendedName>
        <fullName evidence="2">riboflavin kinase</fullName>
        <ecNumber evidence="2">2.7.1.26</ecNumber>
    </recommendedName>
</protein>
<gene>
    <name evidence="9" type="ORF">JD844_009147</name>
</gene>
<evidence type="ECO:0000256" key="7">
    <source>
        <dbReference type="ARBA" id="ARBA00022840"/>
    </source>
</evidence>
<dbReference type="InterPro" id="IPR023465">
    <property type="entry name" value="Riboflavin_kinase_dom_sf"/>
</dbReference>
<comment type="pathway">
    <text evidence="1">Cofactor biosynthesis; FMN biosynthesis; FMN from riboflavin (ATP route): step 1/1.</text>
</comment>
<dbReference type="Gene3D" id="2.40.30.30">
    <property type="entry name" value="Riboflavin kinase-like"/>
    <property type="match status" value="1"/>
</dbReference>
<comment type="caution">
    <text evidence="9">The sequence shown here is derived from an EMBL/GenBank/DDBJ whole genome shotgun (WGS) entry which is preliminary data.</text>
</comment>
<dbReference type="EC" id="2.7.1.26" evidence="2"/>
<evidence type="ECO:0000256" key="4">
    <source>
        <dbReference type="ARBA" id="ARBA00022643"/>
    </source>
</evidence>
<dbReference type="EMBL" id="JAIPUX010000439">
    <property type="protein sequence ID" value="KAH0628251.1"/>
    <property type="molecule type" value="Genomic_DNA"/>
</dbReference>
<dbReference type="InterPro" id="IPR015865">
    <property type="entry name" value="Riboflavin_kinase_bac/euk"/>
</dbReference>
<keyword evidence="7" id="KW-0067">ATP-binding</keyword>
<dbReference type="InterPro" id="IPR023468">
    <property type="entry name" value="Riboflavin_kinase"/>
</dbReference>
<dbReference type="SMART" id="SM00904">
    <property type="entry name" value="Flavokinase"/>
    <property type="match status" value="1"/>
</dbReference>
<feature type="non-terminal residue" evidence="9">
    <location>
        <position position="1"/>
    </location>
</feature>
<organism evidence="9 10">
    <name type="scientific">Phrynosoma platyrhinos</name>
    <name type="common">Desert horned lizard</name>
    <dbReference type="NCBI Taxonomy" id="52577"/>
    <lineage>
        <taxon>Eukaryota</taxon>
        <taxon>Metazoa</taxon>
        <taxon>Chordata</taxon>
        <taxon>Craniata</taxon>
        <taxon>Vertebrata</taxon>
        <taxon>Euteleostomi</taxon>
        <taxon>Lepidosauria</taxon>
        <taxon>Squamata</taxon>
        <taxon>Bifurcata</taxon>
        <taxon>Unidentata</taxon>
        <taxon>Episquamata</taxon>
        <taxon>Toxicofera</taxon>
        <taxon>Iguania</taxon>
        <taxon>Phrynosomatidae</taxon>
        <taxon>Phrynosomatinae</taxon>
        <taxon>Phrynosoma</taxon>
    </lineage>
</organism>
<dbReference type="SUPFAM" id="SSF82114">
    <property type="entry name" value="Riboflavin kinase-like"/>
    <property type="match status" value="1"/>
</dbReference>
<evidence type="ECO:0000313" key="9">
    <source>
        <dbReference type="EMBL" id="KAH0628251.1"/>
    </source>
</evidence>
<sequence length="135" mass="15348">FSLYFSANFSEEVVDSFPSDISTGIYYGWACVGNGDVHKMVLSIGWNPYYKNVKKSVETHIIHTFNEDFYGEILSIIIVGYIRPEKNFDSLDALIAAIKGDIEEAEKNLELPECQKLKDHNFFQMNNVNSMANGH</sequence>
<evidence type="ECO:0000256" key="2">
    <source>
        <dbReference type="ARBA" id="ARBA00012105"/>
    </source>
</evidence>
<evidence type="ECO:0000313" key="10">
    <source>
        <dbReference type="Proteomes" id="UP000826234"/>
    </source>
</evidence>